<dbReference type="Proteomes" id="UP000242254">
    <property type="component" value="Unassembled WGS sequence"/>
</dbReference>
<name>A0A2G4SLM3_RHIZD</name>
<evidence type="ECO:0000313" key="2">
    <source>
        <dbReference type="EMBL" id="PHZ09664.1"/>
    </source>
</evidence>
<protein>
    <submittedName>
        <fullName evidence="2">Uncharacterized protein</fullName>
    </submittedName>
</protein>
<dbReference type="RefSeq" id="XP_023463372.1">
    <property type="nucleotide sequence ID" value="XM_023614059.1"/>
</dbReference>
<dbReference type="AlphaFoldDB" id="A0A2G4SLM3"/>
<proteinExistence type="predicted"/>
<dbReference type="GeneID" id="35445048"/>
<feature type="transmembrane region" description="Helical" evidence="1">
    <location>
        <begin position="28"/>
        <end position="50"/>
    </location>
</feature>
<keyword evidence="1" id="KW-0812">Transmembrane</keyword>
<evidence type="ECO:0000313" key="3">
    <source>
        <dbReference type="Proteomes" id="UP000242254"/>
    </source>
</evidence>
<evidence type="ECO:0000256" key="1">
    <source>
        <dbReference type="SAM" id="Phobius"/>
    </source>
</evidence>
<keyword evidence="1" id="KW-1133">Transmembrane helix</keyword>
<dbReference type="EMBL" id="KZ303857">
    <property type="protein sequence ID" value="PHZ09664.1"/>
    <property type="molecule type" value="Genomic_DNA"/>
</dbReference>
<keyword evidence="3" id="KW-1185">Reference proteome</keyword>
<keyword evidence="1" id="KW-0472">Membrane</keyword>
<reference evidence="2 3" key="1">
    <citation type="journal article" date="2016" name="Proc. Natl. Acad. Sci. U.S.A.">
        <title>Lipid metabolic changes in an early divergent fungus govern the establishment of a mutualistic symbiosis with endobacteria.</title>
        <authorList>
            <person name="Lastovetsky O.A."/>
            <person name="Gaspar M.L."/>
            <person name="Mondo S.J."/>
            <person name="LaButti K.M."/>
            <person name="Sandor L."/>
            <person name="Grigoriev I.V."/>
            <person name="Henry S.A."/>
            <person name="Pawlowska T.E."/>
        </authorList>
    </citation>
    <scope>NUCLEOTIDE SEQUENCE [LARGE SCALE GENOMIC DNA]</scope>
    <source>
        <strain evidence="2 3">ATCC 52813</strain>
    </source>
</reference>
<accession>A0A2G4SLM3</accession>
<organism evidence="2 3">
    <name type="scientific">Rhizopus microsporus ATCC 52813</name>
    <dbReference type="NCBI Taxonomy" id="1340429"/>
    <lineage>
        <taxon>Eukaryota</taxon>
        <taxon>Fungi</taxon>
        <taxon>Fungi incertae sedis</taxon>
        <taxon>Mucoromycota</taxon>
        <taxon>Mucoromycotina</taxon>
        <taxon>Mucoromycetes</taxon>
        <taxon>Mucorales</taxon>
        <taxon>Mucorineae</taxon>
        <taxon>Rhizopodaceae</taxon>
        <taxon>Rhizopus</taxon>
    </lineage>
</organism>
<sequence>MAYEIFSGCRPWYRAFMLPTKHAANPGFIFSHSSLNTTLNFSIFLISLLLSLTRLPKAAQTCSIGFKSGLCVGQYSAPLVWWASFHH</sequence>
<gene>
    <name evidence="2" type="ORF">RHIMIDRAFT_294140</name>
</gene>